<evidence type="ECO:0000256" key="1">
    <source>
        <dbReference type="SAM" id="MobiDB-lite"/>
    </source>
</evidence>
<dbReference type="InterPro" id="IPR052557">
    <property type="entry name" value="CAP/Cytokinesis_protein"/>
</dbReference>
<dbReference type="GO" id="GO:0005737">
    <property type="term" value="C:cytoplasm"/>
    <property type="evidence" value="ECO:0007669"/>
    <property type="project" value="TreeGrafter"/>
</dbReference>
<evidence type="ECO:0000259" key="2">
    <source>
        <dbReference type="Pfam" id="PF01841"/>
    </source>
</evidence>
<proteinExistence type="predicted"/>
<dbReference type="AlphaFoldDB" id="A0AAE0I478"/>
<dbReference type="PANTHER" id="PTHR46333">
    <property type="entry name" value="CYTOKINESIS PROTEIN 3"/>
    <property type="match status" value="1"/>
</dbReference>
<comment type="caution">
    <text evidence="3">The sequence shown here is derived from an EMBL/GenBank/DDBJ whole genome shotgun (WGS) entry which is preliminary data.</text>
</comment>
<accession>A0AAE0I478</accession>
<sequence length="687" mass="74656">MADDDEPQFNTLAERIAALNKQKNFKAPPPSAATRRAPPPPPPNRAVTDSAIPSPNHNDPPNPSIPPRPARAIVTAERTPQVPRRNTEQVTGPGAGGILPPPTPGRTATLPPPLPTRNSSQQQTSPALPSRRPSGQFAQPGRRNSNSSDVSYLSTISNLSLGQTTTSSDTTTNSQPTRRLPPTLDQANLPPLPPTKREREAQRAREFAERNAAATTTTTTTTTSPPSLPSRPASSRIAEPPRPSLPPRLPSRPGTTTHAQDESSPALPSRRLPPPPASYRSPNSALESGFGGGSRPSSTGPAPPPIPLSSRPTIAQIEAVASRPSAPSPLATGNQCLICRDFSLPDAAAAQHPLSSLPRHDPVGYLAHVLCDPFPSLTDKARAIFTWAHHNIVYDVHGLFTDTIPFGMTPAEQIFSGKAVCEGFAKIFHAVAERAGLEVLVVCGHGKGYGFKPVQPGQPPPPADPTGHAWNAVRIDGGQWKLVDPCWGAGALGDDRQYKQRFAPEMFYLSNEIIGLRHFPEDPNHFFRADGRRPTWEEYVVGPVPGGEQPAMWYGSATEEGLNEFTFEPRARRIPVYSGEFVRFQFEKICEHWIPEKHGKGKQFLFLIAIKGLDGRKDDMVALETDGHWFWADIRARDLGVPGQTITMYALDTLDGKSARGVTREYWLTRKGRCGYSLKGLAMWELI</sequence>
<feature type="compositionally biased region" description="Low complexity" evidence="1">
    <location>
        <begin position="210"/>
        <end position="236"/>
    </location>
</feature>
<feature type="compositionally biased region" description="Basic and acidic residues" evidence="1">
    <location>
        <begin position="195"/>
        <end position="209"/>
    </location>
</feature>
<evidence type="ECO:0000313" key="3">
    <source>
        <dbReference type="EMBL" id="KAK3318293.1"/>
    </source>
</evidence>
<feature type="compositionally biased region" description="Low complexity" evidence="1">
    <location>
        <begin position="164"/>
        <end position="177"/>
    </location>
</feature>
<organism evidence="3 4">
    <name type="scientific">Apodospora peruviana</name>
    <dbReference type="NCBI Taxonomy" id="516989"/>
    <lineage>
        <taxon>Eukaryota</taxon>
        <taxon>Fungi</taxon>
        <taxon>Dikarya</taxon>
        <taxon>Ascomycota</taxon>
        <taxon>Pezizomycotina</taxon>
        <taxon>Sordariomycetes</taxon>
        <taxon>Sordariomycetidae</taxon>
        <taxon>Sordariales</taxon>
        <taxon>Lasiosphaeriaceae</taxon>
        <taxon>Apodospora</taxon>
    </lineage>
</organism>
<feature type="compositionally biased region" description="Pro residues" evidence="1">
    <location>
        <begin position="240"/>
        <end position="250"/>
    </location>
</feature>
<dbReference type="PANTHER" id="PTHR46333:SF5">
    <property type="entry name" value="TRANSGLUTAMINASE-LIKE DOMAIN-CONTAINING PROTEIN"/>
    <property type="match status" value="1"/>
</dbReference>
<name>A0AAE0I478_9PEZI</name>
<feature type="compositionally biased region" description="Pro residues" evidence="1">
    <location>
        <begin position="99"/>
        <end position="115"/>
    </location>
</feature>
<reference evidence="3" key="2">
    <citation type="submission" date="2023-06" db="EMBL/GenBank/DDBJ databases">
        <authorList>
            <consortium name="Lawrence Berkeley National Laboratory"/>
            <person name="Haridas S."/>
            <person name="Hensen N."/>
            <person name="Bonometti L."/>
            <person name="Westerberg I."/>
            <person name="Brannstrom I.O."/>
            <person name="Guillou S."/>
            <person name="Cros-Aarteil S."/>
            <person name="Calhoun S."/>
            <person name="Kuo A."/>
            <person name="Mondo S."/>
            <person name="Pangilinan J."/>
            <person name="Riley R."/>
            <person name="Labutti K."/>
            <person name="Andreopoulos B."/>
            <person name="Lipzen A."/>
            <person name="Chen C."/>
            <person name="Yanf M."/>
            <person name="Daum C."/>
            <person name="Ng V."/>
            <person name="Clum A."/>
            <person name="Steindorff A."/>
            <person name="Ohm R."/>
            <person name="Martin F."/>
            <person name="Silar P."/>
            <person name="Natvig D."/>
            <person name="Lalanne C."/>
            <person name="Gautier V."/>
            <person name="Ament-Velasquez S.L."/>
            <person name="Kruys A."/>
            <person name="Hutchinson M.I."/>
            <person name="Powell A.J."/>
            <person name="Barry K."/>
            <person name="Miller A.N."/>
            <person name="Grigoriev I.V."/>
            <person name="Debuchy R."/>
            <person name="Gladieux P."/>
            <person name="Thoren M.H."/>
            <person name="Johannesson H."/>
        </authorList>
    </citation>
    <scope>NUCLEOTIDE SEQUENCE</scope>
    <source>
        <strain evidence="3">CBS 118394</strain>
    </source>
</reference>
<feature type="compositionally biased region" description="Pro residues" evidence="1">
    <location>
        <begin position="27"/>
        <end position="44"/>
    </location>
</feature>
<feature type="compositionally biased region" description="Pro residues" evidence="1">
    <location>
        <begin position="58"/>
        <end position="69"/>
    </location>
</feature>
<evidence type="ECO:0000313" key="4">
    <source>
        <dbReference type="Proteomes" id="UP001283341"/>
    </source>
</evidence>
<feature type="region of interest" description="Disordered" evidence="1">
    <location>
        <begin position="1"/>
        <end position="310"/>
    </location>
</feature>
<feature type="compositionally biased region" description="Polar residues" evidence="1">
    <location>
        <begin position="142"/>
        <end position="163"/>
    </location>
</feature>
<dbReference type="Pfam" id="PF01841">
    <property type="entry name" value="Transglut_core"/>
    <property type="match status" value="1"/>
</dbReference>
<feature type="domain" description="Transglutaminase-like" evidence="2">
    <location>
        <begin position="378"/>
        <end position="485"/>
    </location>
</feature>
<dbReference type="SUPFAM" id="SSF54001">
    <property type="entry name" value="Cysteine proteinases"/>
    <property type="match status" value="1"/>
</dbReference>
<dbReference type="Gene3D" id="3.10.620.30">
    <property type="match status" value="1"/>
</dbReference>
<reference evidence="3" key="1">
    <citation type="journal article" date="2023" name="Mol. Phylogenet. Evol.">
        <title>Genome-scale phylogeny and comparative genomics of the fungal order Sordariales.</title>
        <authorList>
            <person name="Hensen N."/>
            <person name="Bonometti L."/>
            <person name="Westerberg I."/>
            <person name="Brannstrom I.O."/>
            <person name="Guillou S."/>
            <person name="Cros-Aarteil S."/>
            <person name="Calhoun S."/>
            <person name="Haridas S."/>
            <person name="Kuo A."/>
            <person name="Mondo S."/>
            <person name="Pangilinan J."/>
            <person name="Riley R."/>
            <person name="LaButti K."/>
            <person name="Andreopoulos B."/>
            <person name="Lipzen A."/>
            <person name="Chen C."/>
            <person name="Yan M."/>
            <person name="Daum C."/>
            <person name="Ng V."/>
            <person name="Clum A."/>
            <person name="Steindorff A."/>
            <person name="Ohm R.A."/>
            <person name="Martin F."/>
            <person name="Silar P."/>
            <person name="Natvig D.O."/>
            <person name="Lalanne C."/>
            <person name="Gautier V."/>
            <person name="Ament-Velasquez S.L."/>
            <person name="Kruys A."/>
            <person name="Hutchinson M.I."/>
            <person name="Powell A.J."/>
            <person name="Barry K."/>
            <person name="Miller A.N."/>
            <person name="Grigoriev I.V."/>
            <person name="Debuchy R."/>
            <person name="Gladieux P."/>
            <person name="Hiltunen Thoren M."/>
            <person name="Johannesson H."/>
        </authorList>
    </citation>
    <scope>NUCLEOTIDE SEQUENCE</scope>
    <source>
        <strain evidence="3">CBS 118394</strain>
    </source>
</reference>
<dbReference type="InterPro" id="IPR038765">
    <property type="entry name" value="Papain-like_cys_pep_sf"/>
</dbReference>
<dbReference type="EMBL" id="JAUEDM010000004">
    <property type="protein sequence ID" value="KAK3318293.1"/>
    <property type="molecule type" value="Genomic_DNA"/>
</dbReference>
<gene>
    <name evidence="3" type="ORF">B0H66DRAFT_602888</name>
</gene>
<feature type="compositionally biased region" description="Polar residues" evidence="1">
    <location>
        <begin position="117"/>
        <end position="127"/>
    </location>
</feature>
<keyword evidence="4" id="KW-1185">Reference proteome</keyword>
<protein>
    <recommendedName>
        <fullName evidence="2">Transglutaminase-like domain-containing protein</fullName>
    </recommendedName>
</protein>
<dbReference type="Proteomes" id="UP001283341">
    <property type="component" value="Unassembled WGS sequence"/>
</dbReference>
<dbReference type="InterPro" id="IPR002931">
    <property type="entry name" value="Transglutaminase-like"/>
</dbReference>